<reference evidence="2" key="1">
    <citation type="journal article" date="2022" name="Mol. Ecol. Resour.">
        <title>The genomes of chicory, endive, great burdock and yacon provide insights into Asteraceae palaeo-polyploidization history and plant inulin production.</title>
        <authorList>
            <person name="Fan W."/>
            <person name="Wang S."/>
            <person name="Wang H."/>
            <person name="Wang A."/>
            <person name="Jiang F."/>
            <person name="Liu H."/>
            <person name="Zhao H."/>
            <person name="Xu D."/>
            <person name="Zhang Y."/>
        </authorList>
    </citation>
    <scope>NUCLEOTIDE SEQUENCE [LARGE SCALE GENOMIC DNA]</scope>
    <source>
        <strain evidence="2">cv. Niubang</strain>
    </source>
</reference>
<reference evidence="1 2" key="2">
    <citation type="journal article" date="2022" name="Mol. Ecol. Resour.">
        <title>The genomes of chicory, endive, great burdock and yacon provide insights into Asteraceae paleo-polyploidization history and plant inulin production.</title>
        <authorList>
            <person name="Fan W."/>
            <person name="Wang S."/>
            <person name="Wang H."/>
            <person name="Wang A."/>
            <person name="Jiang F."/>
            <person name="Liu H."/>
            <person name="Zhao H."/>
            <person name="Xu D."/>
            <person name="Zhang Y."/>
        </authorList>
    </citation>
    <scope>NUCLEOTIDE SEQUENCE [LARGE SCALE GENOMIC DNA]</scope>
    <source>
        <strain evidence="2">cv. Niubang</strain>
    </source>
</reference>
<evidence type="ECO:0000313" key="2">
    <source>
        <dbReference type="Proteomes" id="UP001055879"/>
    </source>
</evidence>
<accession>A0ACB9FN36</accession>
<gene>
    <name evidence="1" type="ORF">L6452_03749</name>
</gene>
<keyword evidence="2" id="KW-1185">Reference proteome</keyword>
<dbReference type="EMBL" id="CM042047">
    <property type="protein sequence ID" value="KAI3772560.1"/>
    <property type="molecule type" value="Genomic_DNA"/>
</dbReference>
<proteinExistence type="predicted"/>
<organism evidence="1 2">
    <name type="scientific">Arctium lappa</name>
    <name type="common">Greater burdock</name>
    <name type="synonym">Lappa major</name>
    <dbReference type="NCBI Taxonomy" id="4217"/>
    <lineage>
        <taxon>Eukaryota</taxon>
        <taxon>Viridiplantae</taxon>
        <taxon>Streptophyta</taxon>
        <taxon>Embryophyta</taxon>
        <taxon>Tracheophyta</taxon>
        <taxon>Spermatophyta</taxon>
        <taxon>Magnoliopsida</taxon>
        <taxon>eudicotyledons</taxon>
        <taxon>Gunneridae</taxon>
        <taxon>Pentapetalae</taxon>
        <taxon>asterids</taxon>
        <taxon>campanulids</taxon>
        <taxon>Asterales</taxon>
        <taxon>Asteraceae</taxon>
        <taxon>Carduoideae</taxon>
        <taxon>Cardueae</taxon>
        <taxon>Arctiinae</taxon>
        <taxon>Arctium</taxon>
    </lineage>
</organism>
<sequence length="329" mass="36879">MKTSFFTILITILSLSLSPSLSQRCNVKDEKTLLKIKKSLGNPYQLSSWNRASDCCRWYHVQCDLYNDRITSLTIYSANISGRIPDALGSLPFLETLIFRKLTNLTGPIPFTITKLTRLKNLTFSWTNLSGTIPSFLSRLTNLKSLDLSFNNFTGTIPPELATLPNLQTLHLDRNRLTGPIPESFGTFTGKVPAIYLSHNLLNGTVPKSLARVNFTWLDLSRNSLHGDLSVFFGTNKTIKAADFSRNMFEFNFSKVVEFPASLSALDLNHNRIYGSLPTTLTGVNLQRWNVSYNRLCGEIPAGGNLQKYDNTAYFHNRCLCGSPLPACY</sequence>
<protein>
    <submittedName>
        <fullName evidence="1">Uncharacterized protein</fullName>
    </submittedName>
</protein>
<name>A0ACB9FN36_ARCLA</name>
<dbReference type="Proteomes" id="UP001055879">
    <property type="component" value="Linkage Group LG01"/>
</dbReference>
<evidence type="ECO:0000313" key="1">
    <source>
        <dbReference type="EMBL" id="KAI3772560.1"/>
    </source>
</evidence>
<comment type="caution">
    <text evidence="1">The sequence shown here is derived from an EMBL/GenBank/DDBJ whole genome shotgun (WGS) entry which is preliminary data.</text>
</comment>